<feature type="compositionally biased region" description="Basic residues" evidence="1">
    <location>
        <begin position="20"/>
        <end position="30"/>
    </location>
</feature>
<dbReference type="GO" id="GO:0000428">
    <property type="term" value="C:DNA-directed RNA polymerase complex"/>
    <property type="evidence" value="ECO:0007669"/>
    <property type="project" value="UniProtKB-KW"/>
</dbReference>
<reference evidence="2 3" key="1">
    <citation type="submission" date="2013-11" db="EMBL/GenBank/DDBJ databases">
        <title>The Damaraland mole rat (Fukomys damarensis) genome and evolution of African mole rats.</title>
        <authorList>
            <person name="Gladyshev V.N."/>
            <person name="Fang X."/>
        </authorList>
    </citation>
    <scope>NUCLEOTIDE SEQUENCE [LARGE SCALE GENOMIC DNA]</scope>
    <source>
        <tissue evidence="2">Liver</tissue>
    </source>
</reference>
<evidence type="ECO:0000313" key="2">
    <source>
        <dbReference type="EMBL" id="KFO33319.1"/>
    </source>
</evidence>
<feature type="compositionally biased region" description="Basic and acidic residues" evidence="1">
    <location>
        <begin position="1"/>
        <end position="19"/>
    </location>
</feature>
<feature type="compositionally biased region" description="Acidic residues" evidence="1">
    <location>
        <begin position="77"/>
        <end position="98"/>
    </location>
</feature>
<feature type="compositionally biased region" description="Basic and acidic residues" evidence="1">
    <location>
        <begin position="65"/>
        <end position="76"/>
    </location>
</feature>
<sequence length="149" mass="17241">MDTRLEKTPKRDVATEKIQKSRPKIQKRKRRKVFSLINAADVLKKIEELEKKGDGEKSDEENEEKEGRKEKSKGGDDDNDDDAEQEDYDEEELGEEEDSITHTLKTGMILVLTVMTTWMKQPINHELSLKHVYNSSSEYLNKVDLVCLS</sequence>
<evidence type="ECO:0000256" key="1">
    <source>
        <dbReference type="SAM" id="MobiDB-lite"/>
    </source>
</evidence>
<accession>A0A091DMG1</accession>
<gene>
    <name evidence="2" type="ORF">H920_05217</name>
</gene>
<dbReference type="AlphaFoldDB" id="A0A091DMG1"/>
<keyword evidence="3" id="KW-1185">Reference proteome</keyword>
<dbReference type="Proteomes" id="UP000028990">
    <property type="component" value="Unassembled WGS sequence"/>
</dbReference>
<evidence type="ECO:0000313" key="3">
    <source>
        <dbReference type="Proteomes" id="UP000028990"/>
    </source>
</evidence>
<keyword evidence="2" id="KW-0804">Transcription</keyword>
<proteinExistence type="predicted"/>
<organism evidence="2 3">
    <name type="scientific">Fukomys damarensis</name>
    <name type="common">Damaraland mole rat</name>
    <name type="synonym">Cryptomys damarensis</name>
    <dbReference type="NCBI Taxonomy" id="885580"/>
    <lineage>
        <taxon>Eukaryota</taxon>
        <taxon>Metazoa</taxon>
        <taxon>Chordata</taxon>
        <taxon>Craniata</taxon>
        <taxon>Vertebrata</taxon>
        <taxon>Euteleostomi</taxon>
        <taxon>Mammalia</taxon>
        <taxon>Eutheria</taxon>
        <taxon>Euarchontoglires</taxon>
        <taxon>Glires</taxon>
        <taxon>Rodentia</taxon>
        <taxon>Hystricomorpha</taxon>
        <taxon>Bathyergidae</taxon>
        <taxon>Fukomys</taxon>
    </lineage>
</organism>
<feature type="region of interest" description="Disordered" evidence="1">
    <location>
        <begin position="1"/>
        <end position="30"/>
    </location>
</feature>
<dbReference type="EMBL" id="KN122100">
    <property type="protein sequence ID" value="KFO33319.1"/>
    <property type="molecule type" value="Genomic_DNA"/>
</dbReference>
<feature type="compositionally biased region" description="Basic and acidic residues" evidence="1">
    <location>
        <begin position="47"/>
        <end position="56"/>
    </location>
</feature>
<keyword evidence="2" id="KW-0240">DNA-directed RNA polymerase</keyword>
<name>A0A091DMG1_FUKDA</name>
<protein>
    <submittedName>
        <fullName evidence="2">DNA-directed RNA polymerase III subunit RPC7</fullName>
    </submittedName>
</protein>
<feature type="region of interest" description="Disordered" evidence="1">
    <location>
        <begin position="47"/>
        <end position="101"/>
    </location>
</feature>